<dbReference type="EMBL" id="QCXX01000014">
    <property type="protein sequence ID" value="PUV21077.1"/>
    <property type="molecule type" value="Genomic_DNA"/>
</dbReference>
<dbReference type="InterPro" id="IPR009057">
    <property type="entry name" value="Homeodomain-like_sf"/>
</dbReference>
<proteinExistence type="predicted"/>
<protein>
    <submittedName>
        <fullName evidence="2">IS481 family transposase</fullName>
    </submittedName>
</protein>
<comment type="caution">
    <text evidence="2">The sequence shown here is derived from an EMBL/GenBank/DDBJ whole genome shotgun (WGS) entry which is preliminary data.</text>
</comment>
<feature type="domain" description="Integrase catalytic" evidence="1">
    <location>
        <begin position="158"/>
        <end position="334"/>
    </location>
</feature>
<dbReference type="SUPFAM" id="SSF46689">
    <property type="entry name" value="Homeodomain-like"/>
    <property type="match status" value="1"/>
</dbReference>
<dbReference type="SUPFAM" id="SSF53098">
    <property type="entry name" value="Ribonuclease H-like"/>
    <property type="match status" value="1"/>
</dbReference>
<dbReference type="OrthoDB" id="930609at2"/>
<name>A0A363NK41_9SPHI</name>
<dbReference type="Proteomes" id="UP000250831">
    <property type="component" value="Unassembled WGS sequence"/>
</dbReference>
<dbReference type="InterPro" id="IPR012337">
    <property type="entry name" value="RNaseH-like_sf"/>
</dbReference>
<evidence type="ECO:0000313" key="3">
    <source>
        <dbReference type="Proteomes" id="UP000250831"/>
    </source>
</evidence>
<gene>
    <name evidence="2" type="ORF">DCO56_28860</name>
</gene>
<dbReference type="InterPro" id="IPR050900">
    <property type="entry name" value="Transposase_IS3/IS150/IS904"/>
</dbReference>
<dbReference type="NCBIfam" id="NF033577">
    <property type="entry name" value="transpos_IS481"/>
    <property type="match status" value="1"/>
</dbReference>
<organism evidence="2 3">
    <name type="scientific">Sphingobacterium athyrii</name>
    <dbReference type="NCBI Taxonomy" id="2152717"/>
    <lineage>
        <taxon>Bacteria</taxon>
        <taxon>Pseudomonadati</taxon>
        <taxon>Bacteroidota</taxon>
        <taxon>Sphingobacteriia</taxon>
        <taxon>Sphingobacteriales</taxon>
        <taxon>Sphingobacteriaceae</taxon>
        <taxon>Sphingobacterium</taxon>
    </lineage>
</organism>
<reference evidence="2 3" key="1">
    <citation type="submission" date="2018-04" db="EMBL/GenBank/DDBJ databases">
        <title>Sphingobacterium sp. M46 Genome.</title>
        <authorList>
            <person name="Cheng J."/>
            <person name="Li Y."/>
        </authorList>
    </citation>
    <scope>NUCLEOTIDE SEQUENCE [LARGE SCALE GENOMIC DNA]</scope>
    <source>
        <strain evidence="2 3">M46</strain>
    </source>
</reference>
<dbReference type="GO" id="GO:0003676">
    <property type="term" value="F:nucleic acid binding"/>
    <property type="evidence" value="ECO:0007669"/>
    <property type="project" value="InterPro"/>
</dbReference>
<dbReference type="GO" id="GO:0015074">
    <property type="term" value="P:DNA integration"/>
    <property type="evidence" value="ECO:0007669"/>
    <property type="project" value="InterPro"/>
</dbReference>
<dbReference type="PROSITE" id="PS50994">
    <property type="entry name" value="INTEGRASE"/>
    <property type="match status" value="1"/>
</dbReference>
<dbReference type="Pfam" id="PF13683">
    <property type="entry name" value="rve_3"/>
    <property type="match status" value="1"/>
</dbReference>
<dbReference type="PANTHER" id="PTHR46889">
    <property type="entry name" value="TRANSPOSASE INSF FOR INSERTION SEQUENCE IS3B-RELATED"/>
    <property type="match status" value="1"/>
</dbReference>
<evidence type="ECO:0000259" key="1">
    <source>
        <dbReference type="PROSITE" id="PS50994"/>
    </source>
</evidence>
<accession>A0A363NK41</accession>
<dbReference type="InterPro" id="IPR036397">
    <property type="entry name" value="RNaseH_sf"/>
</dbReference>
<evidence type="ECO:0000313" key="2">
    <source>
        <dbReference type="EMBL" id="PUV21077.1"/>
    </source>
</evidence>
<dbReference type="InterPro" id="IPR047656">
    <property type="entry name" value="IS481-like_transpos"/>
</dbReference>
<dbReference type="AlphaFoldDB" id="A0A363NK41"/>
<sequence>MTTQEKIIMNKLGVLELAQHLGNVSRACKVMGYSRDSFYRFKELYDQGGELAFQELSRRKPVLKNRVEEHIEKTVVDLAIDQPALGQLRVSNELKKQGILISPGGVRSIWMRHDLQTFKLRLKALEAKSAQEGIVLTEAQLIALEKAKEEKKAHGEIETYHPGYLGAQDTYYVGNIKGVGHIYQQTFIDTYSKVAFTKLYDRKNALVAADMLNDQVVPFFEQHDIRLLRILTDRGTEYCGVRDQHEYQLYLAIEDIDHTKTKAKSPQTNGICERFHRTIQDEFYAVAFRKKVYRSIQELQNDLDRWMTYYNQDRTHTGKYCFGKTPRQTFDDTIYLAKQKMLETLTQDQLVTYPIQENKQQVTSLDFEETSLYSNRQSDNF</sequence>
<dbReference type="PANTHER" id="PTHR46889:SF4">
    <property type="entry name" value="TRANSPOSASE INSO FOR INSERTION SEQUENCE ELEMENT IS911B-RELATED"/>
    <property type="match status" value="1"/>
</dbReference>
<dbReference type="Gene3D" id="3.30.420.10">
    <property type="entry name" value="Ribonuclease H-like superfamily/Ribonuclease H"/>
    <property type="match status" value="1"/>
</dbReference>
<dbReference type="InterPro" id="IPR001584">
    <property type="entry name" value="Integrase_cat-core"/>
</dbReference>
<dbReference type="RefSeq" id="WP_108637137.1">
    <property type="nucleotide sequence ID" value="NZ_QCXX01000014.1"/>
</dbReference>
<keyword evidence="3" id="KW-1185">Reference proteome</keyword>
<dbReference type="Pfam" id="PF13551">
    <property type="entry name" value="HTH_29"/>
    <property type="match status" value="1"/>
</dbReference>